<keyword evidence="6" id="KW-1185">Reference proteome</keyword>
<dbReference type="PANTHER" id="PTHR42781">
    <property type="entry name" value="SPERMIDINE/PUTRESCINE IMPORT ATP-BINDING PROTEIN POTA"/>
    <property type="match status" value="1"/>
</dbReference>
<proteinExistence type="predicted"/>
<organism evidence="5 6">
    <name type="scientific">Isoptericola luteus</name>
    <dbReference type="NCBI Taxonomy" id="2879484"/>
    <lineage>
        <taxon>Bacteria</taxon>
        <taxon>Bacillati</taxon>
        <taxon>Actinomycetota</taxon>
        <taxon>Actinomycetes</taxon>
        <taxon>Micrococcales</taxon>
        <taxon>Promicromonosporaceae</taxon>
        <taxon>Isoptericola</taxon>
    </lineage>
</organism>
<dbReference type="InterPro" id="IPR027417">
    <property type="entry name" value="P-loop_NTPase"/>
</dbReference>
<keyword evidence="1" id="KW-0813">Transport</keyword>
<evidence type="ECO:0000256" key="2">
    <source>
        <dbReference type="ARBA" id="ARBA00022741"/>
    </source>
</evidence>
<dbReference type="GO" id="GO:0005524">
    <property type="term" value="F:ATP binding"/>
    <property type="evidence" value="ECO:0007669"/>
    <property type="project" value="UniProtKB-KW"/>
</dbReference>
<dbReference type="RefSeq" id="WP_225563970.1">
    <property type="nucleotide sequence ID" value="NZ_JAIXCQ010000001.1"/>
</dbReference>
<dbReference type="Gene3D" id="2.40.50.140">
    <property type="entry name" value="Nucleic acid-binding proteins"/>
    <property type="match status" value="1"/>
</dbReference>
<dbReference type="InterPro" id="IPR012340">
    <property type="entry name" value="NA-bd_OB-fold"/>
</dbReference>
<evidence type="ECO:0000256" key="1">
    <source>
        <dbReference type="ARBA" id="ARBA00022448"/>
    </source>
</evidence>
<dbReference type="InterPro" id="IPR003593">
    <property type="entry name" value="AAA+_ATPase"/>
</dbReference>
<dbReference type="InterPro" id="IPR003439">
    <property type="entry name" value="ABC_transporter-like_ATP-bd"/>
</dbReference>
<dbReference type="PANTHER" id="PTHR42781:SF4">
    <property type="entry name" value="SPERMIDINE_PUTRESCINE IMPORT ATP-BINDING PROTEIN POTA"/>
    <property type="match status" value="1"/>
</dbReference>
<dbReference type="PROSITE" id="PS50893">
    <property type="entry name" value="ABC_TRANSPORTER_2"/>
    <property type="match status" value="1"/>
</dbReference>
<dbReference type="InterPro" id="IPR017871">
    <property type="entry name" value="ABC_transporter-like_CS"/>
</dbReference>
<feature type="domain" description="ABC transporter" evidence="4">
    <location>
        <begin position="11"/>
        <end position="241"/>
    </location>
</feature>
<dbReference type="Proteomes" id="UP001319870">
    <property type="component" value="Unassembled WGS sequence"/>
</dbReference>
<dbReference type="InterPro" id="IPR008995">
    <property type="entry name" value="Mo/tungstate-bd_C_term_dom"/>
</dbReference>
<comment type="caution">
    <text evidence="5">The sequence shown here is derived from an EMBL/GenBank/DDBJ whole genome shotgun (WGS) entry which is preliminary data.</text>
</comment>
<dbReference type="InterPro" id="IPR050093">
    <property type="entry name" value="ABC_SmlMolc_Importer"/>
</dbReference>
<dbReference type="SMART" id="SM00382">
    <property type="entry name" value="AAA"/>
    <property type="match status" value="1"/>
</dbReference>
<evidence type="ECO:0000259" key="4">
    <source>
        <dbReference type="PROSITE" id="PS50893"/>
    </source>
</evidence>
<evidence type="ECO:0000313" key="5">
    <source>
        <dbReference type="EMBL" id="MCA5892244.1"/>
    </source>
</evidence>
<sequence length="380" mass="40905">MAITAGTFESLELRGVGRTFGGHEALVGLDLTVRAGEFIALLGPSGCGKSTALNCLAGLLPLTHGQILLDGTRVDTVPSEKRGFGMVFQSYALFPHLSVEKNVAFGLQMRGLGKQEIRRRVDEAIDLVKLGEHARKLPGQLSGGQQQRVAIARAVVLEPSLVLMDEPLSNLDAKLRLDMRTEIRRLHQSLGLTTIYVTHDQEEALSLADRLVVLREGRVQQVGTPDELYDHPRNWHVADFMGYRNILPGVVVAPQGAGDRVQVSVGSLALSGRQVDPAGSTARDVRVAVRPDDLVVLAPGEEPRDGNVLRGTVLVVEYHGREFAVVVQAPDGTLLHVRTPVAPQVGAELALTAPAERILVFPADLTERSAEPDRAEAVAA</sequence>
<protein>
    <submittedName>
        <fullName evidence="5">ABC transporter ATP-binding protein</fullName>
    </submittedName>
</protein>
<dbReference type="SUPFAM" id="SSF52540">
    <property type="entry name" value="P-loop containing nucleoside triphosphate hydrolases"/>
    <property type="match status" value="1"/>
</dbReference>
<accession>A0ABS7ZB29</accession>
<keyword evidence="3 5" id="KW-0067">ATP-binding</keyword>
<gene>
    <name evidence="5" type="ORF">LEP48_02625</name>
</gene>
<dbReference type="PROSITE" id="PS00211">
    <property type="entry name" value="ABC_TRANSPORTER_1"/>
    <property type="match status" value="1"/>
</dbReference>
<keyword evidence="2" id="KW-0547">Nucleotide-binding</keyword>
<dbReference type="Gene3D" id="2.40.50.100">
    <property type="match status" value="1"/>
</dbReference>
<name>A0ABS7ZB29_9MICO</name>
<dbReference type="Pfam" id="PF00005">
    <property type="entry name" value="ABC_tran"/>
    <property type="match status" value="1"/>
</dbReference>
<dbReference type="Gene3D" id="3.40.50.300">
    <property type="entry name" value="P-loop containing nucleotide triphosphate hydrolases"/>
    <property type="match status" value="1"/>
</dbReference>
<dbReference type="InterPro" id="IPR013611">
    <property type="entry name" value="Transp-assoc_OB_typ2"/>
</dbReference>
<reference evidence="5 6" key="1">
    <citation type="submission" date="2021-09" db="EMBL/GenBank/DDBJ databases">
        <title>Isoptericola luteus sp. nov., a novel bacterium isolated from Harbin, the capital city of Heilongjiang province.</title>
        <authorList>
            <person name="Li J."/>
        </authorList>
    </citation>
    <scope>NUCLEOTIDE SEQUENCE [LARGE SCALE GENOMIC DNA]</scope>
    <source>
        <strain evidence="5 6">NEAU-Y5</strain>
    </source>
</reference>
<dbReference type="EMBL" id="JAIXCQ010000001">
    <property type="protein sequence ID" value="MCA5892244.1"/>
    <property type="molecule type" value="Genomic_DNA"/>
</dbReference>
<evidence type="ECO:0000313" key="6">
    <source>
        <dbReference type="Proteomes" id="UP001319870"/>
    </source>
</evidence>
<dbReference type="SUPFAM" id="SSF50331">
    <property type="entry name" value="MOP-like"/>
    <property type="match status" value="1"/>
</dbReference>
<dbReference type="Pfam" id="PF08402">
    <property type="entry name" value="TOBE_2"/>
    <property type="match status" value="1"/>
</dbReference>
<evidence type="ECO:0000256" key="3">
    <source>
        <dbReference type="ARBA" id="ARBA00022840"/>
    </source>
</evidence>